<evidence type="ECO:0000313" key="2">
    <source>
        <dbReference type="Proteomes" id="UP000004302"/>
    </source>
</evidence>
<reference evidence="1 2" key="1">
    <citation type="journal article" date="2010" name="Microbiol. Resour. Announc.">
        <title>Comparative genomics of the bacterial genus Listeria: Genome evolution is characterized by limited gene acquisition and limited gene loss.</title>
        <authorList>
            <person name="den Bakker H.C."/>
            <person name="Cummings C.A."/>
            <person name="Ferreira V."/>
            <person name="Vatta P."/>
            <person name="Orsi R.H."/>
            <person name="Degoricija L."/>
            <person name="Barker M."/>
            <person name="Petrauskene O."/>
            <person name="Furtado M.R."/>
            <person name="Wiedmann M."/>
        </authorList>
    </citation>
    <scope>NUCLEOTIDE SEQUENCE [LARGE SCALE GENOMIC DNA]</scope>
    <source>
        <strain evidence="1 2">FSL N1-067</strain>
    </source>
</reference>
<comment type="caution">
    <text evidence="1">The sequence shown here is derived from an EMBL/GenBank/DDBJ whole genome shotgun (WGS) entry which is preliminary data.</text>
</comment>
<dbReference type="Proteomes" id="UP000004302">
    <property type="component" value="Chromosome"/>
</dbReference>
<proteinExistence type="predicted"/>
<dbReference type="HOGENOM" id="CLU_1399018_0_0_9"/>
<dbReference type="PATRIC" id="fig|702453.3.peg.100"/>
<feature type="non-terminal residue" evidence="1">
    <location>
        <position position="1"/>
    </location>
</feature>
<sequence>AANDKAKKYLANANASWLKELDKAKEYRTAGSKLGVQTVAGIIQGFKQMNGPLEKQADQLARTIETTIKKRLKIHSPSRLMSDEVGEQVPAGIGVGMLKNLNTIDLAAYKMQKHLTSLSPAISVPVTPNTKEITSCSRTSAAAQGSETPVTLQPIQIVNKTMLEGRIVAEETVDFITEIQNNRIIRTNRAQGVIL</sequence>
<accession>E3ZL44</accession>
<gene>
    <name evidence="1" type="ORF">NT03LS_0131a</name>
</gene>
<dbReference type="AlphaFoldDB" id="E3ZL44"/>
<evidence type="ECO:0000313" key="1">
    <source>
        <dbReference type="EMBL" id="EFS01652.1"/>
    </source>
</evidence>
<dbReference type="EMBL" id="ADXJ01000054">
    <property type="protein sequence ID" value="EFS01652.1"/>
    <property type="molecule type" value="Genomic_DNA"/>
</dbReference>
<organism evidence="1 2">
    <name type="scientific">Listeria seeligeri FSL N1-067</name>
    <dbReference type="NCBI Taxonomy" id="702453"/>
    <lineage>
        <taxon>Bacteria</taxon>
        <taxon>Bacillati</taxon>
        <taxon>Bacillota</taxon>
        <taxon>Bacilli</taxon>
        <taxon>Bacillales</taxon>
        <taxon>Listeriaceae</taxon>
        <taxon>Listeria</taxon>
    </lineage>
</organism>
<protein>
    <submittedName>
        <fullName evidence="1">Gp15</fullName>
    </submittedName>
</protein>
<name>E3ZL44_LISSE</name>